<evidence type="ECO:0000259" key="12">
    <source>
        <dbReference type="SMART" id="SM00831"/>
    </source>
</evidence>
<dbReference type="Pfam" id="PF13246">
    <property type="entry name" value="Cation_ATPase"/>
    <property type="match status" value="1"/>
</dbReference>
<dbReference type="GO" id="GO:0005886">
    <property type="term" value="C:plasma membrane"/>
    <property type="evidence" value="ECO:0007669"/>
    <property type="project" value="UniProtKB-SubCell"/>
</dbReference>
<dbReference type="GO" id="GO:1990573">
    <property type="term" value="P:potassium ion import across plasma membrane"/>
    <property type="evidence" value="ECO:0007669"/>
    <property type="project" value="TreeGrafter"/>
</dbReference>
<dbReference type="GO" id="GO:0036376">
    <property type="term" value="P:sodium ion export across plasma membrane"/>
    <property type="evidence" value="ECO:0007669"/>
    <property type="project" value="TreeGrafter"/>
</dbReference>
<evidence type="ECO:0000256" key="10">
    <source>
        <dbReference type="ARBA" id="ARBA00023136"/>
    </source>
</evidence>
<evidence type="ECO:0000256" key="1">
    <source>
        <dbReference type="ARBA" id="ARBA00004651"/>
    </source>
</evidence>
<dbReference type="GO" id="GO:0006883">
    <property type="term" value="P:intracellular sodium ion homeostasis"/>
    <property type="evidence" value="ECO:0007669"/>
    <property type="project" value="TreeGrafter"/>
</dbReference>
<dbReference type="Gene3D" id="3.40.1110.10">
    <property type="entry name" value="Calcium-transporting ATPase, cytoplasmic domain N"/>
    <property type="match status" value="1"/>
</dbReference>
<dbReference type="AlphaFoldDB" id="A0A0G0X2Q0"/>
<evidence type="ECO:0000256" key="4">
    <source>
        <dbReference type="ARBA" id="ARBA00022692"/>
    </source>
</evidence>
<dbReference type="Gene3D" id="3.40.50.1000">
    <property type="entry name" value="HAD superfamily/HAD-like"/>
    <property type="match status" value="1"/>
</dbReference>
<feature type="transmembrane region" description="Helical" evidence="11">
    <location>
        <begin position="760"/>
        <end position="779"/>
    </location>
</feature>
<dbReference type="PANTHER" id="PTHR43294">
    <property type="entry name" value="SODIUM/POTASSIUM-TRANSPORTING ATPASE SUBUNIT ALPHA"/>
    <property type="match status" value="1"/>
</dbReference>
<proteinExistence type="inferred from homology"/>
<dbReference type="InterPro" id="IPR008250">
    <property type="entry name" value="ATPase_P-typ_transduc_dom_A_sf"/>
</dbReference>
<dbReference type="InterPro" id="IPR018303">
    <property type="entry name" value="ATPase_P-typ_P_site"/>
</dbReference>
<comment type="subcellular location">
    <subcellularLocation>
        <location evidence="1">Cell membrane</location>
        <topology evidence="1">Multi-pass membrane protein</topology>
    </subcellularLocation>
</comment>
<dbReference type="NCBIfam" id="TIGR01494">
    <property type="entry name" value="ATPase_P-type"/>
    <property type="match status" value="2"/>
</dbReference>
<feature type="transmembrane region" description="Helical" evidence="11">
    <location>
        <begin position="857"/>
        <end position="878"/>
    </location>
</feature>
<dbReference type="GO" id="GO:0005391">
    <property type="term" value="F:P-type sodium:potassium-exchanging transporter activity"/>
    <property type="evidence" value="ECO:0007669"/>
    <property type="project" value="TreeGrafter"/>
</dbReference>
<keyword evidence="5" id="KW-0479">Metal-binding</keyword>
<dbReference type="GO" id="GO:0005524">
    <property type="term" value="F:ATP binding"/>
    <property type="evidence" value="ECO:0007669"/>
    <property type="project" value="UniProtKB-KW"/>
</dbReference>
<dbReference type="InterPro" id="IPR050510">
    <property type="entry name" value="Cation_transp_ATPase_P-type"/>
</dbReference>
<dbReference type="InterPro" id="IPR001757">
    <property type="entry name" value="P_typ_ATPase"/>
</dbReference>
<dbReference type="SUPFAM" id="SSF56784">
    <property type="entry name" value="HAD-like"/>
    <property type="match status" value="1"/>
</dbReference>
<dbReference type="PROSITE" id="PS00154">
    <property type="entry name" value="ATPASE_E1_E2"/>
    <property type="match status" value="1"/>
</dbReference>
<dbReference type="PRINTS" id="PR00120">
    <property type="entry name" value="HATPASE"/>
</dbReference>
<dbReference type="PRINTS" id="PR00119">
    <property type="entry name" value="CATATPASE"/>
</dbReference>
<dbReference type="Proteomes" id="UP000034507">
    <property type="component" value="Unassembled WGS sequence"/>
</dbReference>
<evidence type="ECO:0000256" key="8">
    <source>
        <dbReference type="ARBA" id="ARBA00022967"/>
    </source>
</evidence>
<comment type="caution">
    <text evidence="13">The sequence shown here is derived from an EMBL/GenBank/DDBJ whole genome shotgun (WGS) entry which is preliminary data.</text>
</comment>
<dbReference type="InterPro" id="IPR023299">
    <property type="entry name" value="ATPase_P-typ_cyto_dom_N"/>
</dbReference>
<feature type="transmembrane region" description="Helical" evidence="11">
    <location>
        <begin position="55"/>
        <end position="73"/>
    </location>
</feature>
<dbReference type="Gene3D" id="2.70.150.10">
    <property type="entry name" value="Calcium-transporting ATPase, cytoplasmic transduction domain A"/>
    <property type="match status" value="1"/>
</dbReference>
<keyword evidence="9 11" id="KW-1133">Transmembrane helix</keyword>
<feature type="domain" description="Cation-transporting P-type ATPase N-terminal" evidence="12">
    <location>
        <begin position="1"/>
        <end position="75"/>
    </location>
</feature>
<name>A0A0G0X2Q0_UNCKA</name>
<keyword evidence="3" id="KW-1003">Cell membrane</keyword>
<keyword evidence="6" id="KW-0547">Nucleotide-binding</keyword>
<evidence type="ECO:0000256" key="2">
    <source>
        <dbReference type="ARBA" id="ARBA00005675"/>
    </source>
</evidence>
<dbReference type="InterPro" id="IPR044492">
    <property type="entry name" value="P_typ_ATPase_HD_dom"/>
</dbReference>
<dbReference type="PANTHER" id="PTHR43294:SF21">
    <property type="entry name" value="CATION TRANSPORTING ATPASE"/>
    <property type="match status" value="1"/>
</dbReference>
<comment type="similarity">
    <text evidence="2">Belongs to the cation transport ATPase (P-type) (TC 3.A.3) family. Type IIA subfamily.</text>
</comment>
<evidence type="ECO:0000256" key="5">
    <source>
        <dbReference type="ARBA" id="ARBA00022723"/>
    </source>
</evidence>
<dbReference type="PATRIC" id="fig|1619119.3.peg.887"/>
<dbReference type="InterPro" id="IPR004014">
    <property type="entry name" value="ATPase_P-typ_cation-transptr_N"/>
</dbReference>
<feature type="transmembrane region" description="Helical" evidence="11">
    <location>
        <begin position="823"/>
        <end position="842"/>
    </location>
</feature>
<gene>
    <name evidence="13" type="ORF">UU77_C0054G0009</name>
</gene>
<dbReference type="SMART" id="SM00831">
    <property type="entry name" value="Cation_ATPase_N"/>
    <property type="match status" value="1"/>
</dbReference>
<keyword evidence="4 11" id="KW-0812">Transmembrane</keyword>
<evidence type="ECO:0000313" key="14">
    <source>
        <dbReference type="Proteomes" id="UP000034507"/>
    </source>
</evidence>
<dbReference type="EMBL" id="LCBX01000054">
    <property type="protein sequence ID" value="KKS19255.1"/>
    <property type="molecule type" value="Genomic_DNA"/>
</dbReference>
<organism evidence="13 14">
    <name type="scientific">candidate division WWE3 bacterium GW2011_GWC1_41_7</name>
    <dbReference type="NCBI Taxonomy" id="1619119"/>
    <lineage>
        <taxon>Bacteria</taxon>
        <taxon>Katanobacteria</taxon>
    </lineage>
</organism>
<evidence type="ECO:0000256" key="7">
    <source>
        <dbReference type="ARBA" id="ARBA00022840"/>
    </source>
</evidence>
<keyword evidence="8" id="KW-1278">Translocase</keyword>
<feature type="transmembrane region" description="Helical" evidence="11">
    <location>
        <begin position="79"/>
        <end position="95"/>
    </location>
</feature>
<dbReference type="SFLD" id="SFLDG00002">
    <property type="entry name" value="C1.7:_P-type_atpase_like"/>
    <property type="match status" value="1"/>
</dbReference>
<dbReference type="InterPro" id="IPR059000">
    <property type="entry name" value="ATPase_P-type_domA"/>
</dbReference>
<evidence type="ECO:0000256" key="6">
    <source>
        <dbReference type="ARBA" id="ARBA00022741"/>
    </source>
</evidence>
<dbReference type="GO" id="GO:0016887">
    <property type="term" value="F:ATP hydrolysis activity"/>
    <property type="evidence" value="ECO:0007669"/>
    <property type="project" value="InterPro"/>
</dbReference>
<dbReference type="GO" id="GO:0046872">
    <property type="term" value="F:metal ion binding"/>
    <property type="evidence" value="ECO:0007669"/>
    <property type="project" value="UniProtKB-KW"/>
</dbReference>
<sequence length="882" mass="96877">MYHNLPVEKAAESLNTSLSNGLTFDEVKKRLKEFGQNVLTETNKPSVFKKILKQFTDILVLVLIGAAGVSFFLHEVLDAAVIFAIVIINAAMGYIQESKAEEAIDALKGLSSSTAKVIREGNLIKIDTKDLVPGDIIILETGDKVPADARLVEAVNLEVSESILTGESNPVKKTYDILDKEDVPLGDRVNMVFKDTTILYGRGKALVTDTGEHTEIGKISQMLQKETKDETPLSVELNIVGKKLSLLAGIVIAIIFVVGYILGEFDLKTSFLTSVSLAVAAIPEGLPAIVTIVLAIGVSRLAKNKAIIRRLEAVETLGSTNYILTDKTGTLTMNQMIVSDIALTDGKYQISFDNVITNEEGHIIDPKNHELLAWLLKIASLCNDAQECSNMEPCDYMGDSTEVALLEMAHKTGMNITELRNSYHRIYEIPFSSEHKKMIVVVKDPDDNRFVYILAKGASEVIQWMVKEDNEVVTNLSNIYTQHGLRTLAFSAKRIPVEMLDEAKELDNPQEILSTHHTFLGVVAQKDPLRPDVKNAINKARAAGINTIILTGDHRLTAATIAKDLGLIASDDEVADGNELGNVTDDQIKEILKTVKVFARVSPEQKLQITRVIKNMDMVVAVTGDGVNDAPAIKAADIGISMGITGTDVSKEVADMVLEDDNYATIVEAIKQGRIVYDNLVKFIRYLISCNISEIFVVGIAIFSGLPLPLLPIHILWINLVTDGLPALSLGLEPGEQDIMLRQPRANNEGLLTKARWARMILEGLILSAATLTMFMIGLKTSLAVAQTLALITLSFTQLVHALNNRSELHSLFSRKLLPNPHLLITLFVSFLIMLVMVYTALGNTLLKTTPVSKELLMLSILVSFVPLFTVEFEKFLLRYNK</sequence>
<dbReference type="Pfam" id="PF00122">
    <property type="entry name" value="E1-E2_ATPase"/>
    <property type="match status" value="1"/>
</dbReference>
<accession>A0A0G0X2Q0</accession>
<dbReference type="SFLD" id="SFLDS00003">
    <property type="entry name" value="Haloacid_Dehalogenase"/>
    <property type="match status" value="1"/>
</dbReference>
<protein>
    <submittedName>
        <fullName evidence="13">ATPase, P-type (Transporting), HAD superfamily, subfamily IC</fullName>
    </submittedName>
</protein>
<dbReference type="Pfam" id="PF00690">
    <property type="entry name" value="Cation_ATPase_N"/>
    <property type="match status" value="1"/>
</dbReference>
<reference evidence="13 14" key="1">
    <citation type="journal article" date="2015" name="Nature">
        <title>rRNA introns, odd ribosomes, and small enigmatic genomes across a large radiation of phyla.</title>
        <authorList>
            <person name="Brown C.T."/>
            <person name="Hug L.A."/>
            <person name="Thomas B.C."/>
            <person name="Sharon I."/>
            <person name="Castelle C.J."/>
            <person name="Singh A."/>
            <person name="Wilkins M.J."/>
            <person name="Williams K.H."/>
            <person name="Banfield J.F."/>
        </authorList>
    </citation>
    <scope>NUCLEOTIDE SEQUENCE [LARGE SCALE GENOMIC DNA]</scope>
</reference>
<dbReference type="Gene3D" id="1.20.1110.10">
    <property type="entry name" value="Calcium-transporting ATPase, transmembrane domain"/>
    <property type="match status" value="1"/>
</dbReference>
<evidence type="ECO:0000256" key="11">
    <source>
        <dbReference type="SAM" id="Phobius"/>
    </source>
</evidence>
<keyword evidence="10 11" id="KW-0472">Membrane</keyword>
<dbReference type="SUPFAM" id="SSF81660">
    <property type="entry name" value="Metal cation-transporting ATPase, ATP-binding domain N"/>
    <property type="match status" value="1"/>
</dbReference>
<dbReference type="InterPro" id="IPR023298">
    <property type="entry name" value="ATPase_P-typ_TM_dom_sf"/>
</dbReference>
<feature type="transmembrane region" description="Helical" evidence="11">
    <location>
        <begin position="244"/>
        <end position="263"/>
    </location>
</feature>
<dbReference type="InterPro" id="IPR006068">
    <property type="entry name" value="ATPase_P-typ_cation-transptr_C"/>
</dbReference>
<evidence type="ECO:0000313" key="13">
    <source>
        <dbReference type="EMBL" id="KKS19255.1"/>
    </source>
</evidence>
<dbReference type="SUPFAM" id="SSF81653">
    <property type="entry name" value="Calcium ATPase, transduction domain A"/>
    <property type="match status" value="1"/>
</dbReference>
<dbReference type="FunFam" id="2.70.150.10:FF:000016">
    <property type="entry name" value="Calcium-transporting P-type ATPase putative"/>
    <property type="match status" value="1"/>
</dbReference>
<dbReference type="SUPFAM" id="SSF81665">
    <property type="entry name" value="Calcium ATPase, transmembrane domain M"/>
    <property type="match status" value="1"/>
</dbReference>
<evidence type="ECO:0000256" key="3">
    <source>
        <dbReference type="ARBA" id="ARBA00022475"/>
    </source>
</evidence>
<keyword evidence="7" id="KW-0067">ATP-binding</keyword>
<dbReference type="InterPro" id="IPR036412">
    <property type="entry name" value="HAD-like_sf"/>
</dbReference>
<feature type="transmembrane region" description="Helical" evidence="11">
    <location>
        <begin position="275"/>
        <end position="302"/>
    </location>
</feature>
<dbReference type="SFLD" id="SFLDF00027">
    <property type="entry name" value="p-type_atpase"/>
    <property type="match status" value="1"/>
</dbReference>
<dbReference type="Pfam" id="PF00689">
    <property type="entry name" value="Cation_ATPase_C"/>
    <property type="match status" value="1"/>
</dbReference>
<dbReference type="GO" id="GO:1902600">
    <property type="term" value="P:proton transmembrane transport"/>
    <property type="evidence" value="ECO:0007669"/>
    <property type="project" value="TreeGrafter"/>
</dbReference>
<dbReference type="GO" id="GO:0030007">
    <property type="term" value="P:intracellular potassium ion homeostasis"/>
    <property type="evidence" value="ECO:0007669"/>
    <property type="project" value="TreeGrafter"/>
</dbReference>
<evidence type="ECO:0000256" key="9">
    <source>
        <dbReference type="ARBA" id="ARBA00022989"/>
    </source>
</evidence>
<dbReference type="InterPro" id="IPR023214">
    <property type="entry name" value="HAD_sf"/>
</dbReference>